<accession>C5L7G1</accession>
<feature type="compositionally biased region" description="Basic and acidic residues" evidence="1">
    <location>
        <begin position="70"/>
        <end position="86"/>
    </location>
</feature>
<keyword evidence="3" id="KW-1185">Reference proteome</keyword>
<reference evidence="2 3" key="1">
    <citation type="submission" date="2008-07" db="EMBL/GenBank/DDBJ databases">
        <authorList>
            <person name="El-Sayed N."/>
            <person name="Caler E."/>
            <person name="Inman J."/>
            <person name="Amedeo P."/>
            <person name="Hass B."/>
            <person name="Wortman J."/>
        </authorList>
    </citation>
    <scope>NUCLEOTIDE SEQUENCE [LARGE SCALE GENOMIC DNA]</scope>
    <source>
        <strain evidence="3">ATCC 50983 / TXsc</strain>
    </source>
</reference>
<dbReference type="RefSeq" id="XP_002775607.1">
    <property type="nucleotide sequence ID" value="XM_002775561.1"/>
</dbReference>
<feature type="compositionally biased region" description="Polar residues" evidence="1">
    <location>
        <begin position="1"/>
        <end position="24"/>
    </location>
</feature>
<feature type="region of interest" description="Disordered" evidence="1">
    <location>
        <begin position="139"/>
        <end position="158"/>
    </location>
</feature>
<feature type="compositionally biased region" description="Basic and acidic residues" evidence="1">
    <location>
        <begin position="27"/>
        <end position="43"/>
    </location>
</feature>
<dbReference type="OrthoDB" id="10431496at2759"/>
<name>C5L7G1_PERM5</name>
<sequence length="158" mass="17907">MSAQQMNINEATNKAKNRPESLSPQRRPVDTKLSKEELKKPVTHEVVSVAEQNTHREHDIAVATSTVHIEPGDRPTRDKREARPADRGAQSELRNENSVLFNAVFEQQRKLGEQHAAIDELRRVMADRVGRKVFLTCPQGSSVDGFERIERSSASRRE</sequence>
<evidence type="ECO:0000256" key="1">
    <source>
        <dbReference type="SAM" id="MobiDB-lite"/>
    </source>
</evidence>
<organism evidence="3">
    <name type="scientific">Perkinsus marinus (strain ATCC 50983 / TXsc)</name>
    <dbReference type="NCBI Taxonomy" id="423536"/>
    <lineage>
        <taxon>Eukaryota</taxon>
        <taxon>Sar</taxon>
        <taxon>Alveolata</taxon>
        <taxon>Perkinsozoa</taxon>
        <taxon>Perkinsea</taxon>
        <taxon>Perkinsida</taxon>
        <taxon>Perkinsidae</taxon>
        <taxon>Perkinsus</taxon>
    </lineage>
</organism>
<dbReference type="EMBL" id="GG679899">
    <property type="protein sequence ID" value="EER07423.1"/>
    <property type="molecule type" value="Genomic_DNA"/>
</dbReference>
<protein>
    <submittedName>
        <fullName evidence="2">Uncharacterized protein</fullName>
    </submittedName>
</protein>
<proteinExistence type="predicted"/>
<dbReference type="InParanoid" id="C5L7G1"/>
<evidence type="ECO:0000313" key="2">
    <source>
        <dbReference type="EMBL" id="EER07423.1"/>
    </source>
</evidence>
<gene>
    <name evidence="2" type="ORF">Pmar_PMAR020586</name>
</gene>
<evidence type="ECO:0000313" key="3">
    <source>
        <dbReference type="Proteomes" id="UP000007800"/>
    </source>
</evidence>
<feature type="region of interest" description="Disordered" evidence="1">
    <location>
        <begin position="1"/>
        <end position="94"/>
    </location>
</feature>
<dbReference type="GeneID" id="9041168"/>
<feature type="compositionally biased region" description="Basic and acidic residues" evidence="1">
    <location>
        <begin position="145"/>
        <end position="158"/>
    </location>
</feature>
<dbReference type="AlphaFoldDB" id="C5L7G1"/>
<dbReference type="Proteomes" id="UP000007800">
    <property type="component" value="Unassembled WGS sequence"/>
</dbReference>